<dbReference type="Proteomes" id="UP001342314">
    <property type="component" value="Unassembled WGS sequence"/>
</dbReference>
<dbReference type="AlphaFoldDB" id="A0AAV5GGC0"/>
<dbReference type="SUPFAM" id="SSF144232">
    <property type="entry name" value="HIT/MYND zinc finger-like"/>
    <property type="match status" value="1"/>
</dbReference>
<evidence type="ECO:0000313" key="1">
    <source>
        <dbReference type="EMBL" id="GJN88919.1"/>
    </source>
</evidence>
<reference evidence="1 2" key="1">
    <citation type="submission" date="2021-12" db="EMBL/GenBank/DDBJ databases">
        <title>High titer production of polyol ester of fatty acids by Rhodotorula paludigena BS15 towards product separation-free biomass refinery.</title>
        <authorList>
            <person name="Mano J."/>
            <person name="Ono H."/>
            <person name="Tanaka T."/>
            <person name="Naito K."/>
            <person name="Sushida H."/>
            <person name="Ike M."/>
            <person name="Tokuyasu K."/>
            <person name="Kitaoka M."/>
        </authorList>
    </citation>
    <scope>NUCLEOTIDE SEQUENCE [LARGE SCALE GENOMIC DNA]</scope>
    <source>
        <strain evidence="1 2">BS15</strain>
    </source>
</reference>
<dbReference type="Gene3D" id="6.10.140.2220">
    <property type="match status" value="1"/>
</dbReference>
<evidence type="ECO:0000313" key="2">
    <source>
        <dbReference type="Proteomes" id="UP001342314"/>
    </source>
</evidence>
<name>A0AAV5GGC0_9BASI</name>
<comment type="caution">
    <text evidence="1">The sequence shown here is derived from an EMBL/GenBank/DDBJ whole genome shotgun (WGS) entry which is preliminary data.</text>
</comment>
<dbReference type="EMBL" id="BQKY01000004">
    <property type="protein sequence ID" value="GJN88919.1"/>
    <property type="molecule type" value="Genomic_DNA"/>
</dbReference>
<proteinExistence type="predicted"/>
<gene>
    <name evidence="1" type="ORF">Rhopal_001890-T1</name>
</gene>
<protein>
    <recommendedName>
        <fullName evidence="3">MYND-type domain-containing protein</fullName>
    </recommendedName>
</protein>
<keyword evidence="2" id="KW-1185">Reference proteome</keyword>
<organism evidence="1 2">
    <name type="scientific">Rhodotorula paludigena</name>
    <dbReference type="NCBI Taxonomy" id="86838"/>
    <lineage>
        <taxon>Eukaryota</taxon>
        <taxon>Fungi</taxon>
        <taxon>Dikarya</taxon>
        <taxon>Basidiomycota</taxon>
        <taxon>Pucciniomycotina</taxon>
        <taxon>Microbotryomycetes</taxon>
        <taxon>Sporidiobolales</taxon>
        <taxon>Sporidiobolaceae</taxon>
        <taxon>Rhodotorula</taxon>
    </lineage>
</organism>
<evidence type="ECO:0008006" key="3">
    <source>
        <dbReference type="Google" id="ProtNLM"/>
    </source>
</evidence>
<accession>A0AAV5GGC0</accession>
<sequence>MPSDAAEQPCVVCGTPTSQRCSCCAQRGIGLFFCSRAHQKLASVAQVWSAHKLVCSKDPDALLPPLSDDEIEDAKARMHQPLRCEGGRVSTLARDVQVLCKRPLPEVLSSLPGPIFGSSEPPFKPLLTLMIRSSRLASFAAPLDVTASYGTPVVFLLASTYVEHALFALHDARLLLSSSPAAGRLDAQSWFIPLLHRALVLGALELVALSRSNALRECPEYVAGLESMQRWVRAGMGTDGEAFRQALKGVDFAVGRVNYHAPAR</sequence>